<sequence>MGRVPHLLYGGDK</sequence>
<dbReference type="EMBL" id="GBRH01164920">
    <property type="protein sequence ID" value="JAE32976.1"/>
    <property type="molecule type" value="Transcribed_RNA"/>
</dbReference>
<name>A0A0A9HDQ6_ARUDO</name>
<organism evidence="1">
    <name type="scientific">Arundo donax</name>
    <name type="common">Giant reed</name>
    <name type="synonym">Donax arundinaceus</name>
    <dbReference type="NCBI Taxonomy" id="35708"/>
    <lineage>
        <taxon>Eukaryota</taxon>
        <taxon>Viridiplantae</taxon>
        <taxon>Streptophyta</taxon>
        <taxon>Embryophyta</taxon>
        <taxon>Tracheophyta</taxon>
        <taxon>Spermatophyta</taxon>
        <taxon>Magnoliopsida</taxon>
        <taxon>Liliopsida</taxon>
        <taxon>Poales</taxon>
        <taxon>Poaceae</taxon>
        <taxon>PACMAD clade</taxon>
        <taxon>Arundinoideae</taxon>
        <taxon>Arundineae</taxon>
        <taxon>Arundo</taxon>
    </lineage>
</organism>
<reference evidence="1" key="1">
    <citation type="submission" date="2014-09" db="EMBL/GenBank/DDBJ databases">
        <authorList>
            <person name="Magalhaes I.L.F."/>
            <person name="Oliveira U."/>
            <person name="Santos F.R."/>
            <person name="Vidigal T.H.D.A."/>
            <person name="Brescovit A.D."/>
            <person name="Santos A.J."/>
        </authorList>
    </citation>
    <scope>NUCLEOTIDE SEQUENCE</scope>
    <source>
        <tissue evidence="1">Shoot tissue taken approximately 20 cm above the soil surface</tissue>
    </source>
</reference>
<reference evidence="1" key="2">
    <citation type="journal article" date="2015" name="Data Brief">
        <title>Shoot transcriptome of the giant reed, Arundo donax.</title>
        <authorList>
            <person name="Barrero R.A."/>
            <person name="Guerrero F.D."/>
            <person name="Moolhuijzen P."/>
            <person name="Goolsby J.A."/>
            <person name="Tidwell J."/>
            <person name="Bellgard S.E."/>
            <person name="Bellgard M.I."/>
        </authorList>
    </citation>
    <scope>NUCLEOTIDE SEQUENCE</scope>
    <source>
        <tissue evidence="1">Shoot tissue taken approximately 20 cm above the soil surface</tissue>
    </source>
</reference>
<proteinExistence type="predicted"/>
<evidence type="ECO:0000313" key="1">
    <source>
        <dbReference type="EMBL" id="JAE32976.1"/>
    </source>
</evidence>
<protein>
    <submittedName>
        <fullName evidence="1">Uncharacterized protein</fullName>
    </submittedName>
</protein>
<accession>A0A0A9HDQ6</accession>